<keyword evidence="2" id="KW-0943">RNA-mediated gene silencing</keyword>
<evidence type="ECO:0000256" key="2">
    <source>
        <dbReference type="ARBA" id="ARBA00023158"/>
    </source>
</evidence>
<protein>
    <recommendedName>
        <fullName evidence="4">PAZ domain-containing protein</fullName>
    </recommendedName>
</protein>
<dbReference type="GO" id="GO:0006417">
    <property type="term" value="P:regulation of translation"/>
    <property type="evidence" value="ECO:0007669"/>
    <property type="project" value="UniProtKB-KW"/>
</dbReference>
<organism evidence="5">
    <name type="scientific">Oikopleura dioica</name>
    <name type="common">Tunicate</name>
    <dbReference type="NCBI Taxonomy" id="34765"/>
    <lineage>
        <taxon>Eukaryota</taxon>
        <taxon>Metazoa</taxon>
        <taxon>Chordata</taxon>
        <taxon>Tunicata</taxon>
        <taxon>Appendicularia</taxon>
        <taxon>Copelata</taxon>
        <taxon>Oikopleuridae</taxon>
        <taxon>Oikopleura</taxon>
    </lineage>
</organism>
<dbReference type="GO" id="GO:0031047">
    <property type="term" value="P:regulatory ncRNA-mediated gene silencing"/>
    <property type="evidence" value="ECO:0007669"/>
    <property type="project" value="UniProtKB-KW"/>
</dbReference>
<evidence type="ECO:0000313" key="6">
    <source>
        <dbReference type="Proteomes" id="UP000001307"/>
    </source>
</evidence>
<dbReference type="Gene3D" id="3.30.420.10">
    <property type="entry name" value="Ribonuclease H-like superfamily/Ribonuclease H"/>
    <property type="match status" value="1"/>
</dbReference>
<dbReference type="InterPro" id="IPR036397">
    <property type="entry name" value="RNaseH_sf"/>
</dbReference>
<evidence type="ECO:0000256" key="1">
    <source>
        <dbReference type="ARBA" id="ARBA00022845"/>
    </source>
</evidence>
<feature type="compositionally biased region" description="Polar residues" evidence="3">
    <location>
        <begin position="99"/>
        <end position="108"/>
    </location>
</feature>
<dbReference type="Gene3D" id="2.170.260.10">
    <property type="entry name" value="paz domain"/>
    <property type="match status" value="1"/>
</dbReference>
<dbReference type="GO" id="GO:0003723">
    <property type="term" value="F:RNA binding"/>
    <property type="evidence" value="ECO:0007669"/>
    <property type="project" value="InterPro"/>
</dbReference>
<dbReference type="SMART" id="SM00950">
    <property type="entry name" value="Piwi"/>
    <property type="match status" value="1"/>
</dbReference>
<proteinExistence type="predicted"/>
<dbReference type="InterPro" id="IPR003165">
    <property type="entry name" value="Piwi"/>
</dbReference>
<dbReference type="Pfam" id="PF02170">
    <property type="entry name" value="PAZ"/>
    <property type="match status" value="1"/>
</dbReference>
<dbReference type="OrthoDB" id="10252740at2759"/>
<feature type="compositionally biased region" description="Low complexity" evidence="3">
    <location>
        <begin position="37"/>
        <end position="64"/>
    </location>
</feature>
<gene>
    <name evidence="5" type="ORF">GSOID_T00004070001</name>
</gene>
<dbReference type="PANTHER" id="PTHR22891">
    <property type="entry name" value="EUKARYOTIC TRANSLATION INITIATION FACTOR 2C"/>
    <property type="match status" value="1"/>
</dbReference>
<dbReference type="InParanoid" id="E4XU90"/>
<dbReference type="SUPFAM" id="SSF101690">
    <property type="entry name" value="PAZ domain"/>
    <property type="match status" value="1"/>
</dbReference>
<reference evidence="5" key="1">
    <citation type="journal article" date="2010" name="Science">
        <title>Plasticity of animal genome architecture unmasked by rapid evolution of a pelagic tunicate.</title>
        <authorList>
            <person name="Denoeud F."/>
            <person name="Henriet S."/>
            <person name="Mungpakdee S."/>
            <person name="Aury J.M."/>
            <person name="Da Silva C."/>
            <person name="Brinkmann H."/>
            <person name="Mikhaleva J."/>
            <person name="Olsen L.C."/>
            <person name="Jubin C."/>
            <person name="Canestro C."/>
            <person name="Bouquet J.M."/>
            <person name="Danks G."/>
            <person name="Poulain J."/>
            <person name="Campsteijn C."/>
            <person name="Adamski M."/>
            <person name="Cross I."/>
            <person name="Yadetie F."/>
            <person name="Muffato M."/>
            <person name="Louis A."/>
            <person name="Butcher S."/>
            <person name="Tsagkogeorga G."/>
            <person name="Konrad A."/>
            <person name="Singh S."/>
            <person name="Jensen M.F."/>
            <person name="Cong E.H."/>
            <person name="Eikeseth-Otteraa H."/>
            <person name="Noel B."/>
            <person name="Anthouard V."/>
            <person name="Porcel B.M."/>
            <person name="Kachouri-Lafond R."/>
            <person name="Nishino A."/>
            <person name="Ugolini M."/>
            <person name="Chourrout P."/>
            <person name="Nishida H."/>
            <person name="Aasland R."/>
            <person name="Huzurbazar S."/>
            <person name="Westhof E."/>
            <person name="Delsuc F."/>
            <person name="Lehrach H."/>
            <person name="Reinhardt R."/>
            <person name="Weissenbach J."/>
            <person name="Roy S.W."/>
            <person name="Artiguenave F."/>
            <person name="Postlethwait J.H."/>
            <person name="Manak J.R."/>
            <person name="Thompson E.M."/>
            <person name="Jaillon O."/>
            <person name="Du Pasquier L."/>
            <person name="Boudinot P."/>
            <person name="Liberles D.A."/>
            <person name="Volff J.N."/>
            <person name="Philippe H."/>
            <person name="Lenhard B."/>
            <person name="Roest Crollius H."/>
            <person name="Wincker P."/>
            <person name="Chourrout D."/>
        </authorList>
    </citation>
    <scope>NUCLEOTIDE SEQUENCE [LARGE SCALE GENOMIC DNA]</scope>
</reference>
<evidence type="ECO:0000313" key="5">
    <source>
        <dbReference type="EMBL" id="CBY13287.1"/>
    </source>
</evidence>
<dbReference type="InterPro" id="IPR012337">
    <property type="entry name" value="RNaseH-like_sf"/>
</dbReference>
<dbReference type="Gene3D" id="3.40.50.2300">
    <property type="match status" value="1"/>
</dbReference>
<feature type="region of interest" description="Disordered" evidence="3">
    <location>
        <begin position="1"/>
        <end position="71"/>
    </location>
</feature>
<dbReference type="InterPro" id="IPR003100">
    <property type="entry name" value="PAZ_dom"/>
</dbReference>
<feature type="domain" description="PAZ" evidence="4">
    <location>
        <begin position="406"/>
        <end position="497"/>
    </location>
</feature>
<dbReference type="CDD" id="cd02846">
    <property type="entry name" value="PAZ_argonaute_like"/>
    <property type="match status" value="1"/>
</dbReference>
<dbReference type="InterPro" id="IPR036085">
    <property type="entry name" value="PAZ_dom_sf"/>
</dbReference>
<dbReference type="SUPFAM" id="SSF53098">
    <property type="entry name" value="Ribonuclease H-like"/>
    <property type="match status" value="1"/>
</dbReference>
<evidence type="ECO:0000259" key="4">
    <source>
        <dbReference type="PROSITE" id="PS50821"/>
    </source>
</evidence>
<keyword evidence="6" id="KW-1185">Reference proteome</keyword>
<evidence type="ECO:0000256" key="3">
    <source>
        <dbReference type="SAM" id="MobiDB-lite"/>
    </source>
</evidence>
<keyword evidence="1" id="KW-0810">Translation regulation</keyword>
<feature type="region of interest" description="Disordered" evidence="3">
    <location>
        <begin position="84"/>
        <end position="113"/>
    </location>
</feature>
<dbReference type="PROSITE" id="PS50821">
    <property type="entry name" value="PAZ"/>
    <property type="match status" value="1"/>
</dbReference>
<dbReference type="Pfam" id="PF02171">
    <property type="entry name" value="Piwi"/>
    <property type="match status" value="1"/>
</dbReference>
<name>E4XU90_OIKDI</name>
<dbReference type="EMBL" id="FN653174">
    <property type="protein sequence ID" value="CBY13287.1"/>
    <property type="molecule type" value="Genomic_DNA"/>
</dbReference>
<dbReference type="AlphaFoldDB" id="E4XU90"/>
<feature type="compositionally biased region" description="Basic residues" evidence="3">
    <location>
        <begin position="1"/>
        <end position="14"/>
    </location>
</feature>
<sequence>MSKAPPRGRGRARRVAPEIVADSTSSDEAVTFVPKESSSSKSSSSGGKTRSGSRGRAVGAVRPRGGSRGRAIQSLGLQAGIDAGGSGSFVSEPPPVIDTNLTKSSTSEEQAKTDQPFAVRKGKIAPTFKVDLAKRPGFGTNAVRKFNVSSNFYKCNGAPPKGIFLYRFCSELTQERADGRSPILCYEKAMEFFGKFEKVFFEASSASSLETPSSDSSNSDSNAAPPLAYYDGRDLFYSSVDIMKDEATYQVEFPENRCRSMKEVPFPVVVKKNKCLTDTIELYTSSPNKQMDPILMAFFEVMLKHSLFRKQYSRVGQSFYMLNNNARPLDCFIPAKDVFAGFHLNMKHVFNGLSIQVKDKCGVFYKSMPLIQLLVAFLSSFLALMTVFQCDFWQSDGPQESDFWMDKYRMVESNKFVKKLKIRIVSQSNSNGREKTIKELTENPASNTHFEDESGKKTNVADYFSQHQRLNYPHLPCISTMGKNVEYFPLEVCHVLPKQPVKGLLDPNSISSLIRVAAKPAPDTFRAIKDNMLTATQAIQSDMDNMNMSIERSMQKTEARVLEAPAMKYGDGSQHPNNGTWYPRAFINPKQVKNWGACIVSRRSNRSASDAVKRAIEVLYSAGQKLGMEVGYLAYENMPTEIQPSQLEEFLGFCVENNFELVLIVLDNKNTEEYSQAKFLAERKFPGLLTQCAQMRTIQKINEQSATMILMKINAKLGGQNAECDLTLVNPTNGVLFTKEHPVLVQGLETSIIPGQESLIGMASSYDQNASLYTMQSRLCENVNVVTSFLDMQKEALKTYYRLTRQKPESIIFFRPGTNEHQISTTAAYEITAIRAGMEKCPARPGPGRAGSEIRVRPSRPHFSGKSFFSFWNWGS</sequence>
<accession>E4XU90</accession>
<dbReference type="Proteomes" id="UP000001307">
    <property type="component" value="Unassembled WGS sequence"/>
</dbReference>